<comment type="caution">
    <text evidence="2">The sequence shown here is derived from an EMBL/GenBank/DDBJ whole genome shotgun (WGS) entry which is preliminary data.</text>
</comment>
<gene>
    <name evidence="2" type="ORF">BSU04_36305</name>
</gene>
<dbReference type="OrthoDB" id="6637379at2"/>
<proteinExistence type="predicted"/>
<protein>
    <recommendedName>
        <fullName evidence="4">SnoaL-like domain-containing protein</fullName>
    </recommendedName>
</protein>
<feature type="chain" id="PRO_5012443579" description="SnoaL-like domain-containing protein" evidence="1">
    <location>
        <begin position="29"/>
        <end position="170"/>
    </location>
</feature>
<dbReference type="RefSeq" id="WP_089164754.1">
    <property type="nucleotide sequence ID" value="NZ_MTHB01000246.1"/>
</dbReference>
<feature type="signal peptide" evidence="1">
    <location>
        <begin position="1"/>
        <end position="28"/>
    </location>
</feature>
<accession>A0A226WSS6</accession>
<name>A0A226WSS6_CABSO</name>
<dbReference type="AlphaFoldDB" id="A0A226WSS6"/>
<evidence type="ECO:0000313" key="3">
    <source>
        <dbReference type="Proteomes" id="UP000214720"/>
    </source>
</evidence>
<dbReference type="Gene3D" id="3.10.450.50">
    <property type="match status" value="1"/>
</dbReference>
<keyword evidence="1" id="KW-0732">Signal</keyword>
<evidence type="ECO:0008006" key="4">
    <source>
        <dbReference type="Google" id="ProtNLM"/>
    </source>
</evidence>
<evidence type="ECO:0000313" key="2">
    <source>
        <dbReference type="EMBL" id="OXC73658.1"/>
    </source>
</evidence>
<reference evidence="3" key="1">
    <citation type="submission" date="2017-01" db="EMBL/GenBank/DDBJ databases">
        <title>Genome Analysis of Deinococcus marmoris KOPRI26562.</title>
        <authorList>
            <person name="Kim J.H."/>
            <person name="Oh H.-M."/>
        </authorList>
    </citation>
    <scope>NUCLEOTIDE SEQUENCE [LARGE SCALE GENOMIC DNA]</scope>
    <source>
        <strain evidence="3">PAMC 26633</strain>
    </source>
</reference>
<dbReference type="Proteomes" id="UP000214720">
    <property type="component" value="Unassembled WGS sequence"/>
</dbReference>
<dbReference type="InterPro" id="IPR032710">
    <property type="entry name" value="NTF2-like_dom_sf"/>
</dbReference>
<dbReference type="SUPFAM" id="SSF54427">
    <property type="entry name" value="NTF2-like"/>
    <property type="match status" value="1"/>
</dbReference>
<organism evidence="2 3">
    <name type="scientific">Caballeronia sordidicola</name>
    <name type="common">Burkholderia sordidicola</name>
    <dbReference type="NCBI Taxonomy" id="196367"/>
    <lineage>
        <taxon>Bacteria</taxon>
        <taxon>Pseudomonadati</taxon>
        <taxon>Pseudomonadota</taxon>
        <taxon>Betaproteobacteria</taxon>
        <taxon>Burkholderiales</taxon>
        <taxon>Burkholderiaceae</taxon>
        <taxon>Caballeronia</taxon>
    </lineage>
</organism>
<dbReference type="EMBL" id="MTHB01000246">
    <property type="protein sequence ID" value="OXC73658.1"/>
    <property type="molecule type" value="Genomic_DNA"/>
</dbReference>
<sequence>MKPHRSRKTVASLIAAVILGAAHLSAHAAATHEFTDKDRQEVKDVFLRQAAAATAHDIVAFESVFASAPAGQPDPVVLIARPYRFWGKAALIAHFKETFKGVWKFDPDVDSIKIIPLTPDVAQLYAETQITGGPLDVAAKPAPYLVYEVAVRTAEGWRIAAIVPQAAQPK</sequence>
<evidence type="ECO:0000256" key="1">
    <source>
        <dbReference type="SAM" id="SignalP"/>
    </source>
</evidence>